<dbReference type="Proteomes" id="UP001219525">
    <property type="component" value="Unassembled WGS sequence"/>
</dbReference>
<reference evidence="1" key="1">
    <citation type="submission" date="2023-03" db="EMBL/GenBank/DDBJ databases">
        <title>Massive genome expansion in bonnet fungi (Mycena s.s.) driven by repeated elements and novel gene families across ecological guilds.</title>
        <authorList>
            <consortium name="Lawrence Berkeley National Laboratory"/>
            <person name="Harder C.B."/>
            <person name="Miyauchi S."/>
            <person name="Viragh M."/>
            <person name="Kuo A."/>
            <person name="Thoen E."/>
            <person name="Andreopoulos B."/>
            <person name="Lu D."/>
            <person name="Skrede I."/>
            <person name="Drula E."/>
            <person name="Henrissat B."/>
            <person name="Morin E."/>
            <person name="Kohler A."/>
            <person name="Barry K."/>
            <person name="LaButti K."/>
            <person name="Morin E."/>
            <person name="Salamov A."/>
            <person name="Lipzen A."/>
            <person name="Mereny Z."/>
            <person name="Hegedus B."/>
            <person name="Baldrian P."/>
            <person name="Stursova M."/>
            <person name="Weitz H."/>
            <person name="Taylor A."/>
            <person name="Grigoriev I.V."/>
            <person name="Nagy L.G."/>
            <person name="Martin F."/>
            <person name="Kauserud H."/>
        </authorList>
    </citation>
    <scope>NUCLEOTIDE SEQUENCE</scope>
    <source>
        <strain evidence="1">9144</strain>
    </source>
</reference>
<dbReference type="AlphaFoldDB" id="A0AAD7E6G3"/>
<dbReference type="Gene3D" id="1.20.1280.50">
    <property type="match status" value="1"/>
</dbReference>
<evidence type="ECO:0000313" key="2">
    <source>
        <dbReference type="Proteomes" id="UP001219525"/>
    </source>
</evidence>
<dbReference type="EMBL" id="JARJCW010000001">
    <property type="protein sequence ID" value="KAJ7230242.1"/>
    <property type="molecule type" value="Genomic_DNA"/>
</dbReference>
<name>A0AAD7E6G3_9AGAR</name>
<keyword evidence="2" id="KW-1185">Reference proteome</keyword>
<proteinExistence type="predicted"/>
<sequence>MPSTQGARCTLPGDVIHGPRYLRLLRSNEAPLESELSNIETASSDMDLRLAFLDDEIARLGARVEHLEEERIMIRTRLKHNRAILSPLRRMPPEVLAEVFLWSLPPGYVNSNRGRYDVKDSPWVLTHVCSYWRAVALSTSSLWSRIVIAYRPGND</sequence>
<organism evidence="1 2">
    <name type="scientific">Mycena pura</name>
    <dbReference type="NCBI Taxonomy" id="153505"/>
    <lineage>
        <taxon>Eukaryota</taxon>
        <taxon>Fungi</taxon>
        <taxon>Dikarya</taxon>
        <taxon>Basidiomycota</taxon>
        <taxon>Agaricomycotina</taxon>
        <taxon>Agaricomycetes</taxon>
        <taxon>Agaricomycetidae</taxon>
        <taxon>Agaricales</taxon>
        <taxon>Marasmiineae</taxon>
        <taxon>Mycenaceae</taxon>
        <taxon>Mycena</taxon>
    </lineage>
</organism>
<comment type="caution">
    <text evidence="1">The sequence shown here is derived from an EMBL/GenBank/DDBJ whole genome shotgun (WGS) entry which is preliminary data.</text>
</comment>
<feature type="non-terminal residue" evidence="1">
    <location>
        <position position="155"/>
    </location>
</feature>
<accession>A0AAD7E6G3</accession>
<evidence type="ECO:0000313" key="1">
    <source>
        <dbReference type="EMBL" id="KAJ7230242.1"/>
    </source>
</evidence>
<gene>
    <name evidence="1" type="ORF">GGX14DRAFT_485973</name>
</gene>
<protein>
    <recommendedName>
        <fullName evidence="3">F-box domain-containing protein</fullName>
    </recommendedName>
</protein>
<evidence type="ECO:0008006" key="3">
    <source>
        <dbReference type="Google" id="ProtNLM"/>
    </source>
</evidence>